<dbReference type="InterPro" id="IPR001647">
    <property type="entry name" value="HTH_TetR"/>
</dbReference>
<dbReference type="EMBL" id="FNII01000008">
    <property type="protein sequence ID" value="SDN77313.1"/>
    <property type="molecule type" value="Genomic_DNA"/>
</dbReference>
<dbReference type="SUPFAM" id="SSF48498">
    <property type="entry name" value="Tetracyclin repressor-like, C-terminal domain"/>
    <property type="match status" value="1"/>
</dbReference>
<dbReference type="InterPro" id="IPR036271">
    <property type="entry name" value="Tet_transcr_reg_TetR-rel_C_sf"/>
</dbReference>
<gene>
    <name evidence="6" type="ORF">SAMN04487951_10816</name>
</gene>
<dbReference type="OrthoDB" id="270177at2"/>
<dbReference type="InterPro" id="IPR011075">
    <property type="entry name" value="TetR_C"/>
</dbReference>
<evidence type="ECO:0000313" key="6">
    <source>
        <dbReference type="EMBL" id="SDN77313.1"/>
    </source>
</evidence>
<protein>
    <submittedName>
        <fullName evidence="6">Transcriptional regulator, TetR family</fullName>
    </submittedName>
</protein>
<reference evidence="7" key="1">
    <citation type="submission" date="2016-10" db="EMBL/GenBank/DDBJ databases">
        <authorList>
            <person name="Varghese N."/>
            <person name="Submissions S."/>
        </authorList>
    </citation>
    <scope>NUCLEOTIDE SEQUENCE [LARGE SCALE GENOMIC DNA]</scope>
    <source>
        <strain evidence="7">CGMCC 1.6494</strain>
    </source>
</reference>
<evidence type="ECO:0000256" key="3">
    <source>
        <dbReference type="ARBA" id="ARBA00023163"/>
    </source>
</evidence>
<dbReference type="STRING" id="416873.SAMN04487951_10816"/>
<dbReference type="Gene3D" id="1.10.10.60">
    <property type="entry name" value="Homeodomain-like"/>
    <property type="match status" value="1"/>
</dbReference>
<dbReference type="PANTHER" id="PTHR47506">
    <property type="entry name" value="TRANSCRIPTIONAL REGULATORY PROTEIN"/>
    <property type="match status" value="1"/>
</dbReference>
<dbReference type="RefSeq" id="WP_089706237.1">
    <property type="nucleotide sequence ID" value="NZ_FNII01000008.1"/>
</dbReference>
<feature type="DNA-binding region" description="H-T-H motif" evidence="4">
    <location>
        <begin position="31"/>
        <end position="50"/>
    </location>
</feature>
<keyword evidence="3" id="KW-0804">Transcription</keyword>
<dbReference type="Pfam" id="PF16925">
    <property type="entry name" value="TetR_C_13"/>
    <property type="match status" value="1"/>
</dbReference>
<evidence type="ECO:0000256" key="2">
    <source>
        <dbReference type="ARBA" id="ARBA00023125"/>
    </source>
</evidence>
<proteinExistence type="predicted"/>
<keyword evidence="2 4" id="KW-0238">DNA-binding</keyword>
<dbReference type="AlphaFoldDB" id="A0A1H0E4T2"/>
<keyword evidence="1" id="KW-0805">Transcription regulation</keyword>
<dbReference type="SUPFAM" id="SSF46689">
    <property type="entry name" value="Homeodomain-like"/>
    <property type="match status" value="1"/>
</dbReference>
<evidence type="ECO:0000256" key="1">
    <source>
        <dbReference type="ARBA" id="ARBA00023015"/>
    </source>
</evidence>
<dbReference type="Pfam" id="PF00440">
    <property type="entry name" value="TetR_N"/>
    <property type="match status" value="1"/>
</dbReference>
<sequence length="194" mass="21423">MTIGRPLQHQPEEALKAAVNTFWRSGYYHTSMRDLLDAMALSRSSLYQAFGNKEALFLLALQNYREELLATLSEQLDAADNAWSFIEQLLYSAADTDSQQAALGCLLFNSATELGGEDSRPAQTARDSVASVTAFFHDVIKRAQQEGSISEAHDPQSAAQFLTMSMSGLRLLMKSGASKQQAQHTVDYILRGLR</sequence>
<name>A0A1H0E4T2_9GAMM</name>
<dbReference type="PROSITE" id="PS50977">
    <property type="entry name" value="HTH_TETR_2"/>
    <property type="match status" value="1"/>
</dbReference>
<accession>A0A1H0E4T2</accession>
<dbReference type="PANTHER" id="PTHR47506:SF10">
    <property type="entry name" value="TRANSCRIPTIONAL REGULATORY PROTEIN"/>
    <property type="match status" value="1"/>
</dbReference>
<evidence type="ECO:0000313" key="7">
    <source>
        <dbReference type="Proteomes" id="UP000199677"/>
    </source>
</evidence>
<organism evidence="6 7">
    <name type="scientific">Vreelandella arcis</name>
    <dbReference type="NCBI Taxonomy" id="416873"/>
    <lineage>
        <taxon>Bacteria</taxon>
        <taxon>Pseudomonadati</taxon>
        <taxon>Pseudomonadota</taxon>
        <taxon>Gammaproteobacteria</taxon>
        <taxon>Oceanospirillales</taxon>
        <taxon>Halomonadaceae</taxon>
        <taxon>Vreelandella</taxon>
    </lineage>
</organism>
<keyword evidence="7" id="KW-1185">Reference proteome</keyword>
<dbReference type="InterPro" id="IPR009057">
    <property type="entry name" value="Homeodomain-like_sf"/>
</dbReference>
<feature type="domain" description="HTH tetR-type" evidence="5">
    <location>
        <begin position="8"/>
        <end position="68"/>
    </location>
</feature>
<evidence type="ECO:0000256" key="4">
    <source>
        <dbReference type="PROSITE-ProRule" id="PRU00335"/>
    </source>
</evidence>
<dbReference type="Gene3D" id="1.10.357.10">
    <property type="entry name" value="Tetracycline Repressor, domain 2"/>
    <property type="match status" value="1"/>
</dbReference>
<evidence type="ECO:0000259" key="5">
    <source>
        <dbReference type="PROSITE" id="PS50977"/>
    </source>
</evidence>
<dbReference type="Proteomes" id="UP000199677">
    <property type="component" value="Unassembled WGS sequence"/>
</dbReference>
<dbReference type="GO" id="GO:0003677">
    <property type="term" value="F:DNA binding"/>
    <property type="evidence" value="ECO:0007669"/>
    <property type="project" value="UniProtKB-UniRule"/>
</dbReference>